<organism evidence="1 2">
    <name type="scientific">Peronosclerospora sorghi</name>
    <dbReference type="NCBI Taxonomy" id="230839"/>
    <lineage>
        <taxon>Eukaryota</taxon>
        <taxon>Sar</taxon>
        <taxon>Stramenopiles</taxon>
        <taxon>Oomycota</taxon>
        <taxon>Peronosporomycetes</taxon>
        <taxon>Peronosporales</taxon>
        <taxon>Peronosporaceae</taxon>
        <taxon>Peronosclerospora</taxon>
    </lineage>
</organism>
<comment type="caution">
    <text evidence="1">The sequence shown here is derived from an EMBL/GenBank/DDBJ whole genome shotgun (WGS) entry which is preliminary data.</text>
</comment>
<gene>
    <name evidence="1" type="ORF">PsorP6_011118</name>
</gene>
<evidence type="ECO:0000313" key="2">
    <source>
        <dbReference type="Proteomes" id="UP001163321"/>
    </source>
</evidence>
<dbReference type="Proteomes" id="UP001163321">
    <property type="component" value="Chromosome 6"/>
</dbReference>
<proteinExistence type="predicted"/>
<name>A0ACC0VWF7_9STRA</name>
<accession>A0ACC0VWF7</accession>
<sequence length="349" mass="39917">MHLLDSFLVTGTMSCGLTPKVAKMLEELALAQERYATDAKKTLEQTEQNVARVKSNMAKVCDKNPQEKNGYDWTKTYEKWDAWEDPDDVARQEQEARERSERAAKAHVGCNHDHSAEQKLMDMTTQAKCQLCDECRVLGNHFYKHGQYQRAALQYHKALVYFEYVFPDTEEEEVHANALQLKLLLNFAACRLKTMHLDDVVHHTTQALEMDPHNVKALYRRAQAYRLKDAFDLAQEDLARALERLKGVEDTQSVELLLLQEKKLLQAKMLAYKLRTKQVSTAMFGKDEKVIREYHPISDANAMKLTLSMRSDAASTSSRDDYLCLSSGQPSTRGLKALQRLVTSLRVDG</sequence>
<reference evidence="1 2" key="1">
    <citation type="journal article" date="2022" name="bioRxiv">
        <title>The genome of the oomycete Peronosclerospora sorghi, a cosmopolitan pathogen of maize and sorghum, is inflated with dispersed pseudogenes.</title>
        <authorList>
            <person name="Fletcher K."/>
            <person name="Martin F."/>
            <person name="Isakeit T."/>
            <person name="Cavanaugh K."/>
            <person name="Magill C."/>
            <person name="Michelmore R."/>
        </authorList>
    </citation>
    <scope>NUCLEOTIDE SEQUENCE [LARGE SCALE GENOMIC DNA]</scope>
    <source>
        <strain evidence="1">P6</strain>
    </source>
</reference>
<protein>
    <submittedName>
        <fullName evidence="1">Uncharacterized protein</fullName>
    </submittedName>
</protein>
<keyword evidence="2" id="KW-1185">Reference proteome</keyword>
<dbReference type="EMBL" id="CM047585">
    <property type="protein sequence ID" value="KAI9910250.1"/>
    <property type="molecule type" value="Genomic_DNA"/>
</dbReference>
<evidence type="ECO:0000313" key="1">
    <source>
        <dbReference type="EMBL" id="KAI9910250.1"/>
    </source>
</evidence>